<protein>
    <submittedName>
        <fullName evidence="1">Uncharacterized protein</fullName>
    </submittedName>
</protein>
<accession>A0AAE0I6F6</accession>
<sequence length="230" mass="25228">MCLPCGKQSPCHYFCPEARKNGRLNCQQRSAFMPVRAARTHLQYNEVPLGMKRYIESRVDVQPAALARPGQSEPSSSMGLEVCVPLISNRDGTSCGTDGPTSKGEGCIPYCTLSRETLDSLLPSLLEHALDRHRRNPGPLIERTGRNGDLSEFDLTESVLWMNWMKWSCSALLSAKVASSNPRVKGVQCSAMQAKEAKSSRGCCIPFVMLLAFFLDTHAVGVDIICVDCS</sequence>
<evidence type="ECO:0000313" key="1">
    <source>
        <dbReference type="EMBL" id="KAK3319330.1"/>
    </source>
</evidence>
<proteinExistence type="predicted"/>
<reference evidence="1" key="2">
    <citation type="submission" date="2023-06" db="EMBL/GenBank/DDBJ databases">
        <authorList>
            <consortium name="Lawrence Berkeley National Laboratory"/>
            <person name="Haridas S."/>
            <person name="Hensen N."/>
            <person name="Bonometti L."/>
            <person name="Westerberg I."/>
            <person name="Brannstrom I.O."/>
            <person name="Guillou S."/>
            <person name="Cros-Aarteil S."/>
            <person name="Calhoun S."/>
            <person name="Kuo A."/>
            <person name="Mondo S."/>
            <person name="Pangilinan J."/>
            <person name="Riley R."/>
            <person name="Labutti K."/>
            <person name="Andreopoulos B."/>
            <person name="Lipzen A."/>
            <person name="Chen C."/>
            <person name="Yanf M."/>
            <person name="Daum C."/>
            <person name="Ng V."/>
            <person name="Clum A."/>
            <person name="Steindorff A."/>
            <person name="Ohm R."/>
            <person name="Martin F."/>
            <person name="Silar P."/>
            <person name="Natvig D."/>
            <person name="Lalanne C."/>
            <person name="Gautier V."/>
            <person name="Ament-Velasquez S.L."/>
            <person name="Kruys A."/>
            <person name="Hutchinson M.I."/>
            <person name="Powell A.J."/>
            <person name="Barry K."/>
            <person name="Miller A.N."/>
            <person name="Grigoriev I.V."/>
            <person name="Debuchy R."/>
            <person name="Gladieux P."/>
            <person name="Thoren M.H."/>
            <person name="Johannesson H."/>
        </authorList>
    </citation>
    <scope>NUCLEOTIDE SEQUENCE</scope>
    <source>
        <strain evidence="1">CBS 118394</strain>
    </source>
</reference>
<keyword evidence="2" id="KW-1185">Reference proteome</keyword>
<dbReference type="AlphaFoldDB" id="A0AAE0I6F6"/>
<evidence type="ECO:0000313" key="2">
    <source>
        <dbReference type="Proteomes" id="UP001283341"/>
    </source>
</evidence>
<organism evidence="1 2">
    <name type="scientific">Apodospora peruviana</name>
    <dbReference type="NCBI Taxonomy" id="516989"/>
    <lineage>
        <taxon>Eukaryota</taxon>
        <taxon>Fungi</taxon>
        <taxon>Dikarya</taxon>
        <taxon>Ascomycota</taxon>
        <taxon>Pezizomycotina</taxon>
        <taxon>Sordariomycetes</taxon>
        <taxon>Sordariomycetidae</taxon>
        <taxon>Sordariales</taxon>
        <taxon>Lasiosphaeriaceae</taxon>
        <taxon>Apodospora</taxon>
    </lineage>
</organism>
<comment type="caution">
    <text evidence="1">The sequence shown here is derived from an EMBL/GenBank/DDBJ whole genome shotgun (WGS) entry which is preliminary data.</text>
</comment>
<dbReference type="EMBL" id="JAUEDM010000004">
    <property type="protein sequence ID" value="KAK3319330.1"/>
    <property type="molecule type" value="Genomic_DNA"/>
</dbReference>
<reference evidence="1" key="1">
    <citation type="journal article" date="2023" name="Mol. Phylogenet. Evol.">
        <title>Genome-scale phylogeny and comparative genomics of the fungal order Sordariales.</title>
        <authorList>
            <person name="Hensen N."/>
            <person name="Bonometti L."/>
            <person name="Westerberg I."/>
            <person name="Brannstrom I.O."/>
            <person name="Guillou S."/>
            <person name="Cros-Aarteil S."/>
            <person name="Calhoun S."/>
            <person name="Haridas S."/>
            <person name="Kuo A."/>
            <person name="Mondo S."/>
            <person name="Pangilinan J."/>
            <person name="Riley R."/>
            <person name="LaButti K."/>
            <person name="Andreopoulos B."/>
            <person name="Lipzen A."/>
            <person name="Chen C."/>
            <person name="Yan M."/>
            <person name="Daum C."/>
            <person name="Ng V."/>
            <person name="Clum A."/>
            <person name="Steindorff A."/>
            <person name="Ohm R.A."/>
            <person name="Martin F."/>
            <person name="Silar P."/>
            <person name="Natvig D.O."/>
            <person name="Lalanne C."/>
            <person name="Gautier V."/>
            <person name="Ament-Velasquez S.L."/>
            <person name="Kruys A."/>
            <person name="Hutchinson M.I."/>
            <person name="Powell A.J."/>
            <person name="Barry K."/>
            <person name="Miller A.N."/>
            <person name="Grigoriev I.V."/>
            <person name="Debuchy R."/>
            <person name="Gladieux P."/>
            <person name="Hiltunen Thoren M."/>
            <person name="Johannesson H."/>
        </authorList>
    </citation>
    <scope>NUCLEOTIDE SEQUENCE</scope>
    <source>
        <strain evidence="1">CBS 118394</strain>
    </source>
</reference>
<name>A0AAE0I6F6_9PEZI</name>
<dbReference type="Proteomes" id="UP001283341">
    <property type="component" value="Unassembled WGS sequence"/>
</dbReference>
<gene>
    <name evidence="1" type="ORF">B0H66DRAFT_266838</name>
</gene>